<comment type="caution">
    <text evidence="1">The sequence shown here is derived from an EMBL/GenBank/DDBJ whole genome shotgun (WGS) entry which is preliminary data.</text>
</comment>
<proteinExistence type="predicted"/>
<sequence>MRPLPNSPTWFGLRCKLSLPPPATRAGHEHPGCAALAMAGACLALLGCAAAHAQPAAYSADDYLRHFALSTCLAKGFAGTALARDAQAAAAAYVELGTYDAEAYAAAAQLANDYLARPYKSKQGQTPLTTMKCIDLMRGPELRSLMESQASPAP</sequence>
<dbReference type="Pfam" id="PF16695">
    <property type="entry name" value="Tai4"/>
    <property type="match status" value="1"/>
</dbReference>
<reference evidence="1 2" key="1">
    <citation type="submission" date="2017-08" db="EMBL/GenBank/DDBJ databases">
        <title>WGS of Clinical strains of the CDC Group NO-1 linked to zoonotic infections in humans.</title>
        <authorList>
            <person name="Bernier A.-M."/>
            <person name="Bernard K."/>
        </authorList>
    </citation>
    <scope>NUCLEOTIDE SEQUENCE [LARGE SCALE GENOMIC DNA]</scope>
    <source>
        <strain evidence="1 2">NML120219</strain>
    </source>
</reference>
<accession>A0A2A2AZ62</accession>
<dbReference type="Proteomes" id="UP000218439">
    <property type="component" value="Unassembled WGS sequence"/>
</dbReference>
<organism evidence="1 2">
    <name type="scientific">Vandammella animalimorsus</name>
    <dbReference type="NCBI Taxonomy" id="2029117"/>
    <lineage>
        <taxon>Bacteria</taxon>
        <taxon>Pseudomonadati</taxon>
        <taxon>Pseudomonadota</taxon>
        <taxon>Betaproteobacteria</taxon>
        <taxon>Burkholderiales</taxon>
        <taxon>Comamonadaceae</taxon>
        <taxon>Vandammella</taxon>
    </lineage>
</organism>
<evidence type="ECO:0000313" key="1">
    <source>
        <dbReference type="EMBL" id="PAT43031.1"/>
    </source>
</evidence>
<dbReference type="InterPro" id="IPR032032">
    <property type="entry name" value="Tai4"/>
</dbReference>
<dbReference type="Gene3D" id="1.20.120.1620">
    <property type="match status" value="1"/>
</dbReference>
<name>A0A2A2AZ62_9BURK</name>
<dbReference type="AlphaFoldDB" id="A0A2A2AZ62"/>
<dbReference type="InterPro" id="IPR038314">
    <property type="entry name" value="T6SS_sf"/>
</dbReference>
<gene>
    <name evidence="1" type="ORF">CK621_05715</name>
</gene>
<dbReference type="EMBL" id="NSJE01000007">
    <property type="protein sequence ID" value="PAT43031.1"/>
    <property type="molecule type" value="Genomic_DNA"/>
</dbReference>
<protein>
    <submittedName>
        <fullName evidence="1">Type VI secretion protein</fullName>
    </submittedName>
</protein>
<evidence type="ECO:0000313" key="2">
    <source>
        <dbReference type="Proteomes" id="UP000218439"/>
    </source>
</evidence>